<dbReference type="HOGENOM" id="CLU_1311463_0_0_1"/>
<proteinExistence type="predicted"/>
<dbReference type="RefSeq" id="XP_002424533.1">
    <property type="nucleotide sequence ID" value="XM_002424488.1"/>
</dbReference>
<dbReference type="AlphaFoldDB" id="E0VEI9"/>
<evidence type="ECO:0000313" key="2">
    <source>
        <dbReference type="EMBL" id="EEB11795.1"/>
    </source>
</evidence>
<reference evidence="2" key="1">
    <citation type="submission" date="2007-04" db="EMBL/GenBank/DDBJ databases">
        <title>Annotation of Pediculus humanus corporis strain USDA.</title>
        <authorList>
            <person name="Kirkness E."/>
            <person name="Hannick L."/>
            <person name="Hass B."/>
            <person name="Bruggner R."/>
            <person name="Lawson D."/>
            <person name="Bidwell S."/>
            <person name="Joardar V."/>
            <person name="Caler E."/>
            <person name="Walenz B."/>
            <person name="Inman J."/>
            <person name="Schobel S."/>
            <person name="Galinsky K."/>
            <person name="Amedeo P."/>
            <person name="Strausberg R."/>
        </authorList>
    </citation>
    <scope>NUCLEOTIDE SEQUENCE</scope>
    <source>
        <strain evidence="2">USDA</strain>
    </source>
</reference>
<dbReference type="GeneID" id="8234210"/>
<keyword evidence="4" id="KW-1185">Reference proteome</keyword>
<keyword evidence="1" id="KW-0472">Membrane</keyword>
<dbReference type="InParanoid" id="E0VEI9"/>
<dbReference type="CTD" id="8234210"/>
<accession>E0VEI9</accession>
<evidence type="ECO:0000256" key="1">
    <source>
        <dbReference type="SAM" id="Phobius"/>
    </source>
</evidence>
<keyword evidence="1" id="KW-0812">Transmembrane</keyword>
<organism>
    <name type="scientific">Pediculus humanus subsp. corporis</name>
    <name type="common">Body louse</name>
    <dbReference type="NCBI Taxonomy" id="121224"/>
    <lineage>
        <taxon>Eukaryota</taxon>
        <taxon>Metazoa</taxon>
        <taxon>Ecdysozoa</taxon>
        <taxon>Arthropoda</taxon>
        <taxon>Hexapoda</taxon>
        <taxon>Insecta</taxon>
        <taxon>Pterygota</taxon>
        <taxon>Neoptera</taxon>
        <taxon>Paraneoptera</taxon>
        <taxon>Psocodea</taxon>
        <taxon>Troctomorpha</taxon>
        <taxon>Phthiraptera</taxon>
        <taxon>Anoplura</taxon>
        <taxon>Pediculidae</taxon>
        <taxon>Pediculus</taxon>
    </lineage>
</organism>
<dbReference type="EnsemblMetazoa" id="PHUM134760-RA">
    <property type="protein sequence ID" value="PHUM134760-PA"/>
    <property type="gene ID" value="PHUM134760"/>
</dbReference>
<feature type="transmembrane region" description="Helical" evidence="1">
    <location>
        <begin position="159"/>
        <end position="183"/>
    </location>
</feature>
<sequence>MINFNLQDYNVEKDGNGDMIQTVLEVKISPHDLAFLQNYSQTKGKSTQRNLFKLESILEAELELLFKTTQNAGKSNPCDPSSRQWYDSVLSLVYTNNDCLNYHKEMTRNPREEITLLQCIYDTYAMYTIIKPFKFFGMALSGLSDEFIGKFGWFTKELIGIPVLLFVFITFCYFILEFIKFLISHSAFRKSEDHKHSIEFDLKKLQVFFI</sequence>
<evidence type="ECO:0000313" key="4">
    <source>
        <dbReference type="Proteomes" id="UP000009046"/>
    </source>
</evidence>
<reference evidence="2" key="2">
    <citation type="submission" date="2007-04" db="EMBL/GenBank/DDBJ databases">
        <title>The genome of the human body louse.</title>
        <authorList>
            <consortium name="The Human Body Louse Genome Consortium"/>
            <person name="Kirkness E."/>
            <person name="Walenz B."/>
            <person name="Hass B."/>
            <person name="Bruggner R."/>
            <person name="Strausberg R."/>
        </authorList>
    </citation>
    <scope>NUCLEOTIDE SEQUENCE</scope>
    <source>
        <strain evidence="2">USDA</strain>
    </source>
</reference>
<dbReference type="VEuPathDB" id="VectorBase:PHUM134760"/>
<keyword evidence="1" id="KW-1133">Transmembrane helix</keyword>
<name>E0VEI9_PEDHC</name>
<evidence type="ECO:0000313" key="3">
    <source>
        <dbReference type="EnsemblMetazoa" id="PHUM134760-PA"/>
    </source>
</evidence>
<reference evidence="3" key="3">
    <citation type="submission" date="2021-02" db="UniProtKB">
        <authorList>
            <consortium name="EnsemblMetazoa"/>
        </authorList>
    </citation>
    <scope>IDENTIFICATION</scope>
    <source>
        <strain evidence="3">USDA</strain>
    </source>
</reference>
<protein>
    <recommendedName>
        <fullName evidence="5">Chloride channel CLIC-like protein 1</fullName>
    </recommendedName>
</protein>
<gene>
    <name evidence="3" type="primary">8234210</name>
    <name evidence="2" type="ORF">Phum_PHUM134760</name>
</gene>
<dbReference type="EMBL" id="DS235092">
    <property type="protein sequence ID" value="EEB11795.1"/>
    <property type="molecule type" value="Genomic_DNA"/>
</dbReference>
<dbReference type="KEGG" id="phu:Phum_PHUM134760"/>
<dbReference type="Proteomes" id="UP000009046">
    <property type="component" value="Unassembled WGS sequence"/>
</dbReference>
<dbReference type="EMBL" id="AAZO01001561">
    <property type="status" value="NOT_ANNOTATED_CDS"/>
    <property type="molecule type" value="Genomic_DNA"/>
</dbReference>
<evidence type="ECO:0008006" key="5">
    <source>
        <dbReference type="Google" id="ProtNLM"/>
    </source>
</evidence>